<dbReference type="EMBL" id="JABBNI010000006">
    <property type="protein sequence ID" value="NMM61506.1"/>
    <property type="molecule type" value="Genomic_DNA"/>
</dbReference>
<protein>
    <submittedName>
        <fullName evidence="1">Uncharacterized protein</fullName>
    </submittedName>
</protein>
<comment type="caution">
    <text evidence="1">The sequence shown here is derived from an EMBL/GenBank/DDBJ whole genome shotgun (WGS) entry which is preliminary data.</text>
</comment>
<name>A0A7Y0EDR5_9CLOT</name>
<sequence>MSFKIASSNSCSCQYYRWNHLICYHHN</sequence>
<dbReference type="Proteomes" id="UP000537131">
    <property type="component" value="Unassembled WGS sequence"/>
</dbReference>
<organism evidence="1 2">
    <name type="scientific">Clostridium muellerianum</name>
    <dbReference type="NCBI Taxonomy" id="2716538"/>
    <lineage>
        <taxon>Bacteria</taxon>
        <taxon>Bacillati</taxon>
        <taxon>Bacillota</taxon>
        <taxon>Clostridia</taxon>
        <taxon>Eubacteriales</taxon>
        <taxon>Clostridiaceae</taxon>
        <taxon>Clostridium</taxon>
    </lineage>
</organism>
<dbReference type="AlphaFoldDB" id="A0A7Y0EDR5"/>
<gene>
    <name evidence="1" type="ORF">HBE96_02080</name>
</gene>
<evidence type="ECO:0000313" key="2">
    <source>
        <dbReference type="Proteomes" id="UP000537131"/>
    </source>
</evidence>
<accession>A0A7Y0EDR5</accession>
<keyword evidence="2" id="KW-1185">Reference proteome</keyword>
<reference evidence="1 2" key="1">
    <citation type="submission" date="2020-04" db="EMBL/GenBank/DDBJ databases">
        <authorList>
            <person name="Doyle D.A."/>
        </authorList>
    </citation>
    <scope>NUCLEOTIDE SEQUENCE [LARGE SCALE GENOMIC DNA]</scope>
    <source>
        <strain evidence="1 2">P21</strain>
    </source>
</reference>
<reference evidence="1 2" key="2">
    <citation type="submission" date="2020-06" db="EMBL/GenBank/DDBJ databases">
        <title>Complete Genome Sequence of Clostridium muelleri sp. nov. P21T, an Acid-Alcohol Producing Acetogen Isolated from Old Hay.</title>
        <authorList>
            <person name="Duncan K.E."/>
            <person name="Tanner R.S."/>
        </authorList>
    </citation>
    <scope>NUCLEOTIDE SEQUENCE [LARGE SCALE GENOMIC DNA]</scope>
    <source>
        <strain evidence="1 2">P21</strain>
    </source>
</reference>
<evidence type="ECO:0000313" key="1">
    <source>
        <dbReference type="EMBL" id="NMM61506.1"/>
    </source>
</evidence>
<proteinExistence type="predicted"/>